<dbReference type="VEuPathDB" id="FungiDB:JI435_115850"/>
<dbReference type="GeneID" id="5978733"/>
<dbReference type="RefSeq" id="XP_001801825.1">
    <property type="nucleotide sequence ID" value="XM_001801773.1"/>
</dbReference>
<dbReference type="PANTHER" id="PTHR42085:SF1">
    <property type="entry name" value="F-BOX DOMAIN-CONTAINING PROTEIN"/>
    <property type="match status" value="1"/>
</dbReference>
<dbReference type="KEGG" id="pno:SNOG_11585"/>
<gene>
    <name evidence="2" type="ORF">SNOG_11585</name>
</gene>
<dbReference type="PANTHER" id="PTHR42085">
    <property type="entry name" value="F-BOX DOMAIN-CONTAINING PROTEIN"/>
    <property type="match status" value="1"/>
</dbReference>
<dbReference type="STRING" id="321614.Q0U9H9"/>
<evidence type="ECO:0000256" key="1">
    <source>
        <dbReference type="SAM" id="MobiDB-lite"/>
    </source>
</evidence>
<sequence>MTVPESQRAGPPPLPLRKPSSLQQNQKPLVHGGRQAKYNCSCGTNQEKVICSCATCQTALRGPDSPCSYYGNCVEPLAWNIENELVRTQDQCPLFTKLPMEIRTLIFEFALTDTGAKQKSIASLLKRLAPRGSPESKVMTCDMATTLLQTCRAVYLETWNLPLSLNPYIKIEPTGRGPTGVNLKALLPWQLSLIQRLDISVKQVDLEGEYLHSSIHANSHWQPGARHNGVYVAPRAYQDIFGTCTLEYPQSFNCALISAEEECERHFLSHILGDQDIFDRDAPPPWSSAMRVATAKPITHLTLRMRHADWWTWTDDPNSSDELHHLALDPSVGDGSADHPRRPTASRMRALAEERRAGRHPEVKPDVGWAETIAQMPDLRSFEMVLETYASKKGQLDAVVEAAKTWRFGLDGGVWELVWDGKVGVSSWSRSGKKVTDNAEWYLRENAFEVRDVRFTRKRVA</sequence>
<evidence type="ECO:0000313" key="2">
    <source>
        <dbReference type="EMBL" id="EAT81293.1"/>
    </source>
</evidence>
<feature type="region of interest" description="Disordered" evidence="1">
    <location>
        <begin position="1"/>
        <end position="30"/>
    </location>
</feature>
<dbReference type="eggNOG" id="ENOG502R81A">
    <property type="taxonomic scope" value="Eukaryota"/>
</dbReference>
<dbReference type="AlphaFoldDB" id="Q0U9H9"/>
<dbReference type="EMBL" id="CH445343">
    <property type="protein sequence ID" value="EAT81293.1"/>
    <property type="molecule type" value="Genomic_DNA"/>
</dbReference>
<organism evidence="2 3">
    <name type="scientific">Phaeosphaeria nodorum (strain SN15 / ATCC MYA-4574 / FGSC 10173)</name>
    <name type="common">Glume blotch fungus</name>
    <name type="synonym">Parastagonospora nodorum</name>
    <dbReference type="NCBI Taxonomy" id="321614"/>
    <lineage>
        <taxon>Eukaryota</taxon>
        <taxon>Fungi</taxon>
        <taxon>Dikarya</taxon>
        <taxon>Ascomycota</taxon>
        <taxon>Pezizomycotina</taxon>
        <taxon>Dothideomycetes</taxon>
        <taxon>Pleosporomycetidae</taxon>
        <taxon>Pleosporales</taxon>
        <taxon>Pleosporineae</taxon>
        <taxon>Phaeosphaeriaceae</taxon>
        <taxon>Parastagonospora</taxon>
    </lineage>
</organism>
<dbReference type="InParanoid" id="Q0U9H9"/>
<dbReference type="InterPro" id="IPR038883">
    <property type="entry name" value="AN11006-like"/>
</dbReference>
<reference evidence="3" key="1">
    <citation type="journal article" date="2007" name="Plant Cell">
        <title>Dothideomycete-plant interactions illuminated by genome sequencing and EST analysis of the wheat pathogen Stagonospora nodorum.</title>
        <authorList>
            <person name="Hane J.K."/>
            <person name="Lowe R.G."/>
            <person name="Solomon P.S."/>
            <person name="Tan K.C."/>
            <person name="Schoch C.L."/>
            <person name="Spatafora J.W."/>
            <person name="Crous P.W."/>
            <person name="Kodira C."/>
            <person name="Birren B.W."/>
            <person name="Galagan J.E."/>
            <person name="Torriani S.F."/>
            <person name="McDonald B.A."/>
            <person name="Oliver R.P."/>
        </authorList>
    </citation>
    <scope>NUCLEOTIDE SEQUENCE [LARGE SCALE GENOMIC DNA]</scope>
    <source>
        <strain evidence="3">SN15 / ATCC MYA-4574 / FGSC 10173</strain>
    </source>
</reference>
<dbReference type="OMA" id="CKAVYLE"/>
<proteinExistence type="predicted"/>
<dbReference type="HOGENOM" id="CLU_664252_0_0_1"/>
<name>Q0U9H9_PHANO</name>
<dbReference type="Proteomes" id="UP000001055">
    <property type="component" value="Unassembled WGS sequence"/>
</dbReference>
<protein>
    <submittedName>
        <fullName evidence="2">Uncharacterized protein</fullName>
    </submittedName>
</protein>
<evidence type="ECO:0000313" key="3">
    <source>
        <dbReference type="Proteomes" id="UP000001055"/>
    </source>
</evidence>
<accession>Q0U9H9</accession>